<name>A0A951PMN8_9CYAN</name>
<dbReference type="AlphaFoldDB" id="A0A951PMN8"/>
<evidence type="ECO:0000313" key="3">
    <source>
        <dbReference type="EMBL" id="MBW4546427.1"/>
    </source>
</evidence>
<reference evidence="3" key="1">
    <citation type="submission" date="2021-05" db="EMBL/GenBank/DDBJ databases">
        <authorList>
            <person name="Pietrasiak N."/>
            <person name="Ward R."/>
            <person name="Stajich J.E."/>
            <person name="Kurbessoian T."/>
        </authorList>
    </citation>
    <scope>NUCLEOTIDE SEQUENCE</scope>
    <source>
        <strain evidence="3">CPER-KK1</strain>
    </source>
</reference>
<protein>
    <submittedName>
        <fullName evidence="3">Uncharacterized protein</fullName>
    </submittedName>
</protein>
<keyword evidence="2" id="KW-1133">Transmembrane helix</keyword>
<proteinExistence type="predicted"/>
<dbReference type="Gene3D" id="1.10.10.10">
    <property type="entry name" value="Winged helix-like DNA-binding domain superfamily/Winged helix DNA-binding domain"/>
    <property type="match status" value="1"/>
</dbReference>
<feature type="compositionally biased region" description="Polar residues" evidence="1">
    <location>
        <begin position="924"/>
        <end position="935"/>
    </location>
</feature>
<dbReference type="Proteomes" id="UP000753908">
    <property type="component" value="Unassembled WGS sequence"/>
</dbReference>
<dbReference type="InterPro" id="IPR013783">
    <property type="entry name" value="Ig-like_fold"/>
</dbReference>
<evidence type="ECO:0000313" key="4">
    <source>
        <dbReference type="Proteomes" id="UP000753908"/>
    </source>
</evidence>
<gene>
    <name evidence="3" type="ORF">KME25_18565</name>
</gene>
<feature type="region of interest" description="Disordered" evidence="1">
    <location>
        <begin position="880"/>
        <end position="945"/>
    </location>
</feature>
<accession>A0A951PMN8</accession>
<reference evidence="3" key="2">
    <citation type="journal article" date="2022" name="Microbiol. Resour. Announc.">
        <title>Metagenome Sequencing to Explore Phylogenomics of Terrestrial Cyanobacteria.</title>
        <authorList>
            <person name="Ward R.D."/>
            <person name="Stajich J.E."/>
            <person name="Johansen J.R."/>
            <person name="Huntemann M."/>
            <person name="Clum A."/>
            <person name="Foster B."/>
            <person name="Foster B."/>
            <person name="Roux S."/>
            <person name="Palaniappan K."/>
            <person name="Varghese N."/>
            <person name="Mukherjee S."/>
            <person name="Reddy T.B.K."/>
            <person name="Daum C."/>
            <person name="Copeland A."/>
            <person name="Chen I.A."/>
            <person name="Ivanova N.N."/>
            <person name="Kyrpides N.C."/>
            <person name="Shapiro N."/>
            <person name="Eloe-Fadrosh E.A."/>
            <person name="Pietrasiak N."/>
        </authorList>
    </citation>
    <scope>NUCLEOTIDE SEQUENCE</scope>
    <source>
        <strain evidence="3">CPER-KK1</strain>
    </source>
</reference>
<evidence type="ECO:0000256" key="1">
    <source>
        <dbReference type="SAM" id="MobiDB-lite"/>
    </source>
</evidence>
<organism evidence="3 4">
    <name type="scientific">Symplocastrum torsivum CPER-KK1</name>
    <dbReference type="NCBI Taxonomy" id="450513"/>
    <lineage>
        <taxon>Bacteria</taxon>
        <taxon>Bacillati</taxon>
        <taxon>Cyanobacteriota</taxon>
        <taxon>Cyanophyceae</taxon>
        <taxon>Oscillatoriophycideae</taxon>
        <taxon>Oscillatoriales</taxon>
        <taxon>Microcoleaceae</taxon>
        <taxon>Symplocastrum</taxon>
    </lineage>
</organism>
<comment type="caution">
    <text evidence="3">The sequence shown here is derived from an EMBL/GenBank/DDBJ whole genome shotgun (WGS) entry which is preliminary data.</text>
</comment>
<dbReference type="InterPro" id="IPR036388">
    <property type="entry name" value="WH-like_DNA-bd_sf"/>
</dbReference>
<evidence type="ECO:0000256" key="2">
    <source>
        <dbReference type="SAM" id="Phobius"/>
    </source>
</evidence>
<dbReference type="Gene3D" id="2.60.40.10">
    <property type="entry name" value="Immunoglobulins"/>
    <property type="match status" value="1"/>
</dbReference>
<keyword evidence="2" id="KW-0472">Membrane</keyword>
<keyword evidence="2" id="KW-0812">Transmembrane</keyword>
<feature type="transmembrane region" description="Helical" evidence="2">
    <location>
        <begin position="474"/>
        <end position="499"/>
    </location>
</feature>
<dbReference type="EMBL" id="JAHHIF010000025">
    <property type="protein sequence ID" value="MBW4546427.1"/>
    <property type="molecule type" value="Genomic_DNA"/>
</dbReference>
<sequence>MTGNQLSSEAGQPRNLSSLVELRRLTAEQQQLLTWMAQQEAGVSLAEIAAQTRKSEEEVSRLLAELRQQDLIFNVGSDRYRASSPTQGDSLADSYASGSFSDNLLQSLSPSKPLAVILNSSGKDVVTSGGTFELAVTVTNRGSQSAVVHIFIDDLSILLRQWCQSSQEYLALSPDQSGEVVFRFQIPVEVLPGTFHYLLVVDAPQHYPEYPPARYSQQLEILPPSLDIVKASDPTFVIQPPTSSAKPAVLQPSSVLQLQVLVYNRSDRVDRFRLTCTDLPESWFTITYPQETQGLGLVLEAESLGLNPGDQGQILLLITPPSDALAANYIPTVRLYSENNPDLNLLDLVYFQVLPIYLLQPALRPIISRIREQSGLLEVQLVNSGNTERELLLRVNDLDGGESCTYRLEPNEVKITPKETARAKLTVQPTRWWRRPLWGGGRVLNFQVELEDRQQVPLPSSLLPGYVTWAARPWWQLLPLVLAGLGTLALLVWLIWWLFFRPPVSPKILEFYVEDSRYSAANGDVAQVGWQIQFPNRIRSLRITGQAPDGRAISGPLVYDFSQSLPPALKPFCTLEQVLLTCRNVRTDARQAGEYVFELTLIPKRGRGQTLESRKTDRIAIDPVPLPQVVEFKPTQAAYLEAKNTPANQSARGNTQASPAITNPSDIRLNWVVTRPQDLQALQLVGRTPDGAISRPPQRFNFAQGIPKELQEFCEIGNVLVCQNLGTGVRQAGDYIFELIAIPKDESAKAPEPTKTDPIKIQPRPAQILNFRINNQDARPKYLIPMEQGQPPLALVVSWNVEGGGSTAVQLLPSPGSVPLQGAVAFPLSQQPESQTITLQVSNGVGQPITRSVTIETFDPTPTDPAAAAAAAVAAAAANARQNAEAMQEQSGASSPSTPPSTSPSRPSSTSSPSPTPEPSIPSLNSPAPSTSDRLSPSELPPQFD</sequence>
<feature type="compositionally biased region" description="Low complexity" evidence="1">
    <location>
        <begin position="903"/>
        <end position="913"/>
    </location>
</feature>